<proteinExistence type="predicted"/>
<gene>
    <name evidence="1" type="ORF">VAPA_2c06400</name>
</gene>
<dbReference type="Gene3D" id="3.40.190.150">
    <property type="entry name" value="Bordetella uptake gene, domain 1"/>
    <property type="match status" value="1"/>
</dbReference>
<dbReference type="HOGENOM" id="CLU_2653463_0_0_4"/>
<dbReference type="Proteomes" id="UP000016223">
    <property type="component" value="Chromosome 2"/>
</dbReference>
<sequence length="76" mass="8363">MVTWYGLWAPPKLPAAILERLSAEVAKAMRSSFVAERLGPQGFVPSPSTPVEFSTDIDKEAATYERIVKGARIQID</sequence>
<keyword evidence="1" id="KW-0675">Receptor</keyword>
<evidence type="ECO:0000313" key="2">
    <source>
        <dbReference type="Proteomes" id="UP000016223"/>
    </source>
</evidence>
<organism evidence="1 2">
    <name type="scientific">Variovorax paradoxus B4</name>
    <dbReference type="NCBI Taxonomy" id="1246301"/>
    <lineage>
        <taxon>Bacteria</taxon>
        <taxon>Pseudomonadati</taxon>
        <taxon>Pseudomonadota</taxon>
        <taxon>Betaproteobacteria</taxon>
        <taxon>Burkholderiales</taxon>
        <taxon>Comamonadaceae</taxon>
        <taxon>Variovorax</taxon>
    </lineage>
</organism>
<name>T1XLN7_VARPD</name>
<reference evidence="1 2" key="1">
    <citation type="submission" date="2012-10" db="EMBL/GenBank/DDBJ databases">
        <title>Genome sequence of Variovorax paradoxus B4.</title>
        <authorList>
            <person name="Schuldes J."/>
            <person name="Brandt U."/>
            <person name="Hiessl S."/>
            <person name="Wuebbeler J.H."/>
            <person name="Thuermer A."/>
            <person name="Steinbuechel A."/>
            <person name="Daniel R."/>
        </authorList>
    </citation>
    <scope>NUCLEOTIDE SEQUENCE [LARGE SCALE GENOMIC DNA]</scope>
    <source>
        <strain evidence="1 2">B4</strain>
    </source>
</reference>
<accession>T1XLN7</accession>
<dbReference type="InterPro" id="IPR042100">
    <property type="entry name" value="Bug_dom1"/>
</dbReference>
<dbReference type="AlphaFoldDB" id="T1XLN7"/>
<dbReference type="PATRIC" id="fig|1246301.3.peg.6170"/>
<dbReference type="KEGG" id="vpd:VAPA_2c06400"/>
<protein>
    <submittedName>
        <fullName evidence="1">Putative Bug-like extra-cytoplasmic solute receptor, TTT family</fullName>
    </submittedName>
</protein>
<evidence type="ECO:0000313" key="1">
    <source>
        <dbReference type="EMBL" id="AGU53199.1"/>
    </source>
</evidence>
<dbReference type="EMBL" id="CP003912">
    <property type="protein sequence ID" value="AGU53199.1"/>
    <property type="molecule type" value="Genomic_DNA"/>
</dbReference>
<dbReference type="RefSeq" id="WP_021004027.1">
    <property type="nucleotide sequence ID" value="NC_022234.1"/>
</dbReference>